<reference evidence="2" key="1">
    <citation type="book" date="2010" name="EXTREMOPHILES" publisher="0:0-0">
        <title>Complete genome sequences of ten hyperthermophilic archaea reveal their metabolic capabilities and possible ecological roles.</title>
        <editorList>
            <person name="?"/>
        </editorList>
        <authorList>
            <person name="Ravin N.V."/>
            <person name="Mardanov A.V."/>
            <person name="Bonch-Osmolovskaya E.A."/>
            <person name="Skryabin K.G."/>
        </authorList>
    </citation>
    <scope>NUCLEOTIDE SEQUENCE [LARGE SCALE GENOMIC DNA]</scope>
    <source>
        <strain evidence="2">1505</strain>
    </source>
</reference>
<proteinExistence type="predicted"/>
<dbReference type="InterPro" id="IPR011009">
    <property type="entry name" value="Kinase-like_dom_sf"/>
</dbReference>
<dbReference type="Gene3D" id="3.90.1200.10">
    <property type="match status" value="1"/>
</dbReference>
<evidence type="ECO:0000313" key="2">
    <source>
        <dbReference type="Proteomes" id="UP000266720"/>
    </source>
</evidence>
<dbReference type="EC" id="5.4.99.16" evidence="1"/>
<dbReference type="AlphaFoldDB" id="A0A3G1A4C9"/>
<dbReference type="GeneID" id="16573760"/>
<dbReference type="GO" id="GO:0047471">
    <property type="term" value="F:maltose alpha-D-glucosyltransferase activity"/>
    <property type="evidence" value="ECO:0007669"/>
    <property type="project" value="UniProtKB-EC"/>
</dbReference>
<protein>
    <submittedName>
        <fullName evidence="1">Alpha amylase</fullName>
        <ecNumber evidence="1">5.4.99.16</ecNumber>
    </submittedName>
</protein>
<name>A0A3G1A4C9_9CREN</name>
<evidence type="ECO:0000313" key="1">
    <source>
        <dbReference type="EMBL" id="AJB41259.1"/>
    </source>
</evidence>
<dbReference type="SUPFAM" id="SSF56112">
    <property type="entry name" value="Protein kinase-like (PK-like)"/>
    <property type="match status" value="1"/>
</dbReference>
<dbReference type="STRING" id="697581.TCARB_0183"/>
<accession>A0A3G1A4C9</accession>
<gene>
    <name evidence="1" type="ORF">TCARB_0183</name>
</gene>
<dbReference type="EMBL" id="CP007493">
    <property type="protein sequence ID" value="AJB41259.1"/>
    <property type="molecule type" value="Genomic_DNA"/>
</dbReference>
<dbReference type="RefSeq" id="WP_148682090.1">
    <property type="nucleotide sequence ID" value="NZ_CP007493.1"/>
</dbReference>
<organism evidence="1 2">
    <name type="scientific">Thermofilum adornatum 1505</name>
    <dbReference type="NCBI Taxonomy" id="697581"/>
    <lineage>
        <taxon>Archaea</taxon>
        <taxon>Thermoproteota</taxon>
        <taxon>Thermoprotei</taxon>
        <taxon>Thermofilales</taxon>
        <taxon>Thermofilaceae</taxon>
        <taxon>Thermofilum</taxon>
    </lineage>
</organism>
<sequence>MSPKRWVRGGNTTSLDILLWKKVCDTIGVVIATDGETQYILPITSFGCREKQMVKIDGSTFCEAEYIPVFLREVLSGKTSLELINYEELDPESLVFEGSVAEDATNPHVLYSAKNGKLLLKGYRLYRRDNPEVLFLRYLSHYNVAPRLVASYSAGGVPLGILVEYIEGGIDPGAPLYSSAKETLAAQSITGLDWNILKSIGKAVSIFHNAMLECMEEWCKPSYIDTQDISVWRARMKHYLNEIAGVIPSTWLEILNLSLQKYSKRFETFLDTYKIRIHQDLHFSQMIYKPTGKIYIVDFEGEPGRPPEYNTVLEPALRDIASIARGASYISFYAVKDYYGLSLEDTVKVFQERERPAKQLNEWAQEVLEKIVEEYLRTLSKRLTPTTSPAEALELVFPWMVERALYEAYYEKKYRIQNVAVAISTLLSIINGK</sequence>
<dbReference type="Proteomes" id="UP000266720">
    <property type="component" value="Chromosome"/>
</dbReference>
<dbReference type="KEGG" id="tcb:TCARB_0183"/>
<keyword evidence="1" id="KW-0413">Isomerase</keyword>